<keyword evidence="4" id="KW-0238">DNA-binding</keyword>
<dbReference type="Pfam" id="PF25601">
    <property type="entry name" value="AAA_lid_14"/>
    <property type="match status" value="1"/>
</dbReference>
<dbReference type="GO" id="GO:0000160">
    <property type="term" value="P:phosphorelay signal transduction system"/>
    <property type="evidence" value="ECO:0007669"/>
    <property type="project" value="InterPro"/>
</dbReference>
<evidence type="ECO:0000256" key="2">
    <source>
        <dbReference type="ARBA" id="ARBA00022840"/>
    </source>
</evidence>
<feature type="domain" description="Sigma-54 factor interaction" evidence="7">
    <location>
        <begin position="148"/>
        <end position="376"/>
    </location>
</feature>
<dbReference type="InterPro" id="IPR002078">
    <property type="entry name" value="Sigma_54_int"/>
</dbReference>
<keyword evidence="6" id="KW-0597">Phosphoprotein</keyword>
<reference evidence="9 10" key="1">
    <citation type="journal article" date="2012" name="J. Bacteriol.">
        <title>Complete Genome Sequence of Leptospirillum ferrooxidans Strain C2-3, Isolated from a Fresh Volcanic Ash Deposit on the Island of Miyake, Japan.</title>
        <authorList>
            <person name="Fujimura R."/>
            <person name="Sato Y."/>
            <person name="Nishizawa T."/>
            <person name="Oshima K."/>
            <person name="Kim S.-W."/>
            <person name="Hattori M."/>
            <person name="Kamijo T."/>
            <person name="Ohta H."/>
        </authorList>
    </citation>
    <scope>NUCLEOTIDE SEQUENCE [LARGE SCALE GENOMIC DNA]</scope>
    <source>
        <strain evidence="9 10">C2-3</strain>
    </source>
</reference>
<dbReference type="SMART" id="SM00382">
    <property type="entry name" value="AAA"/>
    <property type="match status" value="1"/>
</dbReference>
<dbReference type="InterPro" id="IPR058031">
    <property type="entry name" value="AAA_lid_NorR"/>
</dbReference>
<dbReference type="Pfam" id="PF02954">
    <property type="entry name" value="HTH_8"/>
    <property type="match status" value="1"/>
</dbReference>
<dbReference type="SUPFAM" id="SSF52540">
    <property type="entry name" value="P-loop containing nucleoside triphosphate hydrolases"/>
    <property type="match status" value="1"/>
</dbReference>
<dbReference type="Pfam" id="PF00072">
    <property type="entry name" value="Response_reg"/>
    <property type="match status" value="1"/>
</dbReference>
<evidence type="ECO:0000256" key="1">
    <source>
        <dbReference type="ARBA" id="ARBA00022741"/>
    </source>
</evidence>
<dbReference type="InterPro" id="IPR002197">
    <property type="entry name" value="HTH_Fis"/>
</dbReference>
<evidence type="ECO:0000256" key="4">
    <source>
        <dbReference type="ARBA" id="ARBA00023125"/>
    </source>
</evidence>
<dbReference type="RefSeq" id="WP_014448481.1">
    <property type="nucleotide sequence ID" value="NC_017094.1"/>
</dbReference>
<dbReference type="Proteomes" id="UP000007382">
    <property type="component" value="Chromosome"/>
</dbReference>
<dbReference type="PANTHER" id="PTHR32071:SF21">
    <property type="entry name" value="TRANSCRIPTIONAL REGULATORY PROTEIN FLGR"/>
    <property type="match status" value="1"/>
</dbReference>
<evidence type="ECO:0000259" key="8">
    <source>
        <dbReference type="PROSITE" id="PS50110"/>
    </source>
</evidence>
<dbReference type="InterPro" id="IPR025662">
    <property type="entry name" value="Sigma_54_int_dom_ATP-bd_1"/>
</dbReference>
<keyword evidence="5" id="KW-0804">Transcription</keyword>
<reference evidence="10" key="2">
    <citation type="submission" date="2012-03" db="EMBL/GenBank/DDBJ databases">
        <title>The complete genome sequence of the pioneer microbe on fresh volcanic deposit, Leptospirillum ferrooxidans strain C2-3.</title>
        <authorList>
            <person name="Fujimura R."/>
            <person name="Sato Y."/>
            <person name="Nishizawa T."/>
            <person name="Nanba K."/>
            <person name="Oshima K."/>
            <person name="Hattori M."/>
            <person name="Kamijo T."/>
            <person name="Ohta H."/>
        </authorList>
    </citation>
    <scope>NUCLEOTIDE SEQUENCE [LARGE SCALE GENOMIC DNA]</scope>
    <source>
        <strain evidence="10">C2-3</strain>
    </source>
</reference>
<dbReference type="GO" id="GO:0005524">
    <property type="term" value="F:ATP binding"/>
    <property type="evidence" value="ECO:0007669"/>
    <property type="project" value="UniProtKB-KW"/>
</dbReference>
<dbReference type="Gene3D" id="3.40.50.300">
    <property type="entry name" value="P-loop containing nucleotide triphosphate hydrolases"/>
    <property type="match status" value="1"/>
</dbReference>
<dbReference type="PROSITE" id="PS50110">
    <property type="entry name" value="RESPONSE_REGULATORY"/>
    <property type="match status" value="1"/>
</dbReference>
<evidence type="ECO:0000256" key="3">
    <source>
        <dbReference type="ARBA" id="ARBA00023015"/>
    </source>
</evidence>
<proteinExistence type="predicted"/>
<evidence type="ECO:0000313" key="9">
    <source>
        <dbReference type="EMBL" id="BAM05988.1"/>
    </source>
</evidence>
<dbReference type="Gene3D" id="1.10.10.60">
    <property type="entry name" value="Homeodomain-like"/>
    <property type="match status" value="1"/>
</dbReference>
<evidence type="ECO:0000259" key="7">
    <source>
        <dbReference type="PROSITE" id="PS50045"/>
    </source>
</evidence>
<dbReference type="eggNOG" id="COG2204">
    <property type="taxonomic scope" value="Bacteria"/>
</dbReference>
<dbReference type="InterPro" id="IPR001789">
    <property type="entry name" value="Sig_transdc_resp-reg_receiver"/>
</dbReference>
<feature type="domain" description="Response regulatory" evidence="8">
    <location>
        <begin position="6"/>
        <end position="121"/>
    </location>
</feature>
<gene>
    <name evidence="9" type="ordered locus">LFE_0266</name>
</gene>
<dbReference type="SMART" id="SM00448">
    <property type="entry name" value="REC"/>
    <property type="match status" value="1"/>
</dbReference>
<keyword evidence="1" id="KW-0547">Nucleotide-binding</keyword>
<evidence type="ECO:0000256" key="6">
    <source>
        <dbReference type="PROSITE-ProRule" id="PRU00169"/>
    </source>
</evidence>
<dbReference type="CDD" id="cd00009">
    <property type="entry name" value="AAA"/>
    <property type="match status" value="1"/>
</dbReference>
<dbReference type="Gene3D" id="1.10.8.60">
    <property type="match status" value="1"/>
</dbReference>
<dbReference type="InterPro" id="IPR025944">
    <property type="entry name" value="Sigma_54_int_dom_CS"/>
</dbReference>
<dbReference type="GO" id="GO:0043565">
    <property type="term" value="F:sequence-specific DNA binding"/>
    <property type="evidence" value="ECO:0007669"/>
    <property type="project" value="InterPro"/>
</dbReference>
<dbReference type="Gene3D" id="3.40.50.2300">
    <property type="match status" value="1"/>
</dbReference>
<dbReference type="PANTHER" id="PTHR32071">
    <property type="entry name" value="TRANSCRIPTIONAL REGULATORY PROTEIN"/>
    <property type="match status" value="1"/>
</dbReference>
<accession>I0IL39</accession>
<dbReference type="STRING" id="1162668.LFE_0266"/>
<dbReference type="PROSITE" id="PS00675">
    <property type="entry name" value="SIGMA54_INTERACT_1"/>
    <property type="match status" value="1"/>
</dbReference>
<organism evidence="9 10">
    <name type="scientific">Leptospirillum ferrooxidans (strain C2-3)</name>
    <dbReference type="NCBI Taxonomy" id="1162668"/>
    <lineage>
        <taxon>Bacteria</taxon>
        <taxon>Pseudomonadati</taxon>
        <taxon>Nitrospirota</taxon>
        <taxon>Nitrospiria</taxon>
        <taxon>Nitrospirales</taxon>
        <taxon>Nitrospiraceae</taxon>
        <taxon>Leptospirillum</taxon>
    </lineage>
</organism>
<dbReference type="Pfam" id="PF00158">
    <property type="entry name" value="Sigma54_activat"/>
    <property type="match status" value="1"/>
</dbReference>
<dbReference type="InterPro" id="IPR027417">
    <property type="entry name" value="P-loop_NTPase"/>
</dbReference>
<evidence type="ECO:0000313" key="10">
    <source>
        <dbReference type="Proteomes" id="UP000007382"/>
    </source>
</evidence>
<dbReference type="OrthoDB" id="9804019at2"/>
<dbReference type="FunFam" id="3.40.50.300:FF:000006">
    <property type="entry name" value="DNA-binding transcriptional regulator NtrC"/>
    <property type="match status" value="1"/>
</dbReference>
<dbReference type="InterPro" id="IPR011006">
    <property type="entry name" value="CheY-like_superfamily"/>
</dbReference>
<keyword evidence="10" id="KW-1185">Reference proteome</keyword>
<dbReference type="AlphaFoldDB" id="I0IL39"/>
<sequence>MSTQGPVLVVDDESEMSLALQETLRQDGYTVDLASNGKEALRRFEDVGPYRWVITDLKMPQMDGWALLTTLRRISPETRVILMTAFGSVPQAVDAMRQGAVDFLMKPFSPEALRRLLCPDPLPLSPDKEPIGERGEGVEIWKKLRRPILTKDPRFLRLLKMVESVSRSQATVLIEGESGTGKELLARFIHEASPRAHRPFVAVNCAAIPDGLLEPELFGYEKGAFSGAVARKIGKFELADSGTILLDEIGEMELSLQSKLLRVLQEREVDRVGGTSPVPVDLRVIATTNRNMKDLVASGKFREDLYYRLRVFPVQVPPLRERKGDIPLLARHILGRLREDGIPVGSLTQEAMSAISNGTFPGNIRELENLLTQLALLSGGDDIREEHLAMGEGLSLPLEDVSVPDSREILSVQSPEPFPCRPGQSVREVERDLILMTLDACGGNRTQAARMLEISVRTLRNKLHEYGVLVSGDQEGN</sequence>
<name>I0IL39_LEPFC</name>
<evidence type="ECO:0000256" key="5">
    <source>
        <dbReference type="ARBA" id="ARBA00023163"/>
    </source>
</evidence>
<dbReference type="InterPro" id="IPR009057">
    <property type="entry name" value="Homeodomain-like_sf"/>
</dbReference>
<dbReference type="SUPFAM" id="SSF52172">
    <property type="entry name" value="CheY-like"/>
    <property type="match status" value="1"/>
</dbReference>
<dbReference type="SUPFAM" id="SSF46689">
    <property type="entry name" value="Homeodomain-like"/>
    <property type="match status" value="1"/>
</dbReference>
<dbReference type="PATRIC" id="fig|1162668.3.peg.308"/>
<dbReference type="PROSITE" id="PS00688">
    <property type="entry name" value="SIGMA54_INTERACT_3"/>
    <property type="match status" value="1"/>
</dbReference>
<dbReference type="EMBL" id="AP012342">
    <property type="protein sequence ID" value="BAM05988.1"/>
    <property type="molecule type" value="Genomic_DNA"/>
</dbReference>
<dbReference type="HOGENOM" id="CLU_000445_0_6_0"/>
<protein>
    <submittedName>
        <fullName evidence="9">Putative two component, sigma-54 specific, transcriptional regulator, Fis family</fullName>
    </submittedName>
</protein>
<dbReference type="InterPro" id="IPR003593">
    <property type="entry name" value="AAA+_ATPase"/>
</dbReference>
<dbReference type="GO" id="GO:0006355">
    <property type="term" value="P:regulation of DNA-templated transcription"/>
    <property type="evidence" value="ECO:0007669"/>
    <property type="project" value="InterPro"/>
</dbReference>
<keyword evidence="2" id="KW-0067">ATP-binding</keyword>
<dbReference type="PRINTS" id="PR01590">
    <property type="entry name" value="HTHFIS"/>
</dbReference>
<dbReference type="PROSITE" id="PS50045">
    <property type="entry name" value="SIGMA54_INTERACT_4"/>
    <property type="match status" value="1"/>
</dbReference>
<dbReference type="KEGG" id="lfc:LFE_0266"/>
<keyword evidence="3" id="KW-0805">Transcription regulation</keyword>
<feature type="modified residue" description="4-aspartylphosphate" evidence="6">
    <location>
        <position position="56"/>
    </location>
</feature>